<evidence type="ECO:0000256" key="1">
    <source>
        <dbReference type="SAM" id="Phobius"/>
    </source>
</evidence>
<dbReference type="InterPro" id="IPR052955">
    <property type="entry name" value="UPF0703_membrane_permease"/>
</dbReference>
<evidence type="ECO:0000313" key="4">
    <source>
        <dbReference type="EMBL" id="APH03982.1"/>
    </source>
</evidence>
<feature type="transmembrane region" description="Helical" evidence="1">
    <location>
        <begin position="12"/>
        <end position="31"/>
    </location>
</feature>
<accession>A0A1L3MNV2</accession>
<dbReference type="PANTHER" id="PTHR40047:SF1">
    <property type="entry name" value="UPF0703 PROTEIN YCGQ"/>
    <property type="match status" value="1"/>
</dbReference>
<dbReference type="RefSeq" id="WP_072578775.1">
    <property type="nucleotide sequence ID" value="NZ_CP016020.1"/>
</dbReference>
<feature type="domain" description="DUF1980" evidence="2">
    <location>
        <begin position="14"/>
        <end position="122"/>
    </location>
</feature>
<name>A0A1L3MNV2_9BACI</name>
<keyword evidence="5" id="KW-1185">Reference proteome</keyword>
<dbReference type="Pfam" id="PF09323">
    <property type="entry name" value="DUF1980"/>
    <property type="match status" value="1"/>
</dbReference>
<dbReference type="KEGG" id="bwh:A9C19_04085"/>
<dbReference type="Proteomes" id="UP000181936">
    <property type="component" value="Chromosome"/>
</dbReference>
<gene>
    <name evidence="4" type="ORF">A9C19_04085</name>
</gene>
<dbReference type="PANTHER" id="PTHR40047">
    <property type="entry name" value="UPF0703 PROTEIN YCGQ"/>
    <property type="match status" value="1"/>
</dbReference>
<dbReference type="InterPro" id="IPR048447">
    <property type="entry name" value="DUF1980_C"/>
</dbReference>
<dbReference type="InterPro" id="IPR015402">
    <property type="entry name" value="DUF1980"/>
</dbReference>
<dbReference type="InterPro" id="IPR048493">
    <property type="entry name" value="DUF1980_N"/>
</dbReference>
<dbReference type="AlphaFoldDB" id="A0A1L3MNV2"/>
<keyword evidence="1" id="KW-0472">Membrane</keyword>
<reference evidence="4 5" key="1">
    <citation type="journal article" date="2016" name="Sci. Rep.">
        <title>Complete genome sequence and transcriptomic analysis of a novel marine strain Bacillus weihaiensis reveals the mechanism of brown algae degradation.</title>
        <authorList>
            <person name="Zhu Y."/>
            <person name="Chen P."/>
            <person name="Bao Y."/>
            <person name="Men Y."/>
            <person name="Zeng Y."/>
            <person name="Yang J."/>
            <person name="Sun J."/>
            <person name="Sun Y."/>
        </authorList>
    </citation>
    <scope>NUCLEOTIDE SEQUENCE [LARGE SCALE GENOMIC DNA]</scope>
    <source>
        <strain evidence="4 5">Alg07</strain>
    </source>
</reference>
<keyword evidence="1" id="KW-0812">Transmembrane</keyword>
<feature type="transmembrane region" description="Helical" evidence="1">
    <location>
        <begin position="91"/>
        <end position="112"/>
    </location>
</feature>
<dbReference type="Pfam" id="PF21537">
    <property type="entry name" value="DUF1980_C"/>
    <property type="match status" value="1"/>
</dbReference>
<feature type="domain" description="DUF1980" evidence="3">
    <location>
        <begin position="187"/>
        <end position="316"/>
    </location>
</feature>
<evidence type="ECO:0000259" key="3">
    <source>
        <dbReference type="Pfam" id="PF21537"/>
    </source>
</evidence>
<keyword evidence="1" id="KW-1133">Transmembrane helix</keyword>
<dbReference type="NCBIfam" id="TIGR03943">
    <property type="entry name" value="TIGR03943 family putative permease subunit"/>
    <property type="match status" value="1"/>
</dbReference>
<proteinExistence type="predicted"/>
<protein>
    <submittedName>
        <fullName evidence="4">TIGR03943 family protein</fullName>
    </submittedName>
</protein>
<dbReference type="EMBL" id="CP016020">
    <property type="protein sequence ID" value="APH03982.1"/>
    <property type="molecule type" value="Genomic_DNA"/>
</dbReference>
<sequence length="318" mass="36089">MEDQLNKTKFHIYIRGIILIGFTLLMVKLVITGKLDHFIAPKMVPFIYFSIIVFLFLGVMQIWRSGSKKIAEIYCDCGGDHGESASFIRSFFVYSLFILPIITGFLFPDFVLDSAVAAKRGFKPAAAEKVKENEDISKAEAYLNDPEAYMNELDESTGDQIAQSENAPDIPLEHPEGFEIQAPPEEFYSQLESEMLSMDTIEFTDENYIAMTTILDRSPEKFKGKKVEMTGFVFREADFTEEQFVLARFGLSCCVADASVFGTLASLEDAKSYGDDQWVKIQGTVTVVKYQEWVLPNIEVTKIERVEVPDSPYVYEEY</sequence>
<evidence type="ECO:0000259" key="2">
    <source>
        <dbReference type="Pfam" id="PF09323"/>
    </source>
</evidence>
<dbReference type="STRING" id="1547283.A9C19_04085"/>
<dbReference type="OrthoDB" id="9770408at2"/>
<evidence type="ECO:0000313" key="5">
    <source>
        <dbReference type="Proteomes" id="UP000181936"/>
    </source>
</evidence>
<feature type="transmembrane region" description="Helical" evidence="1">
    <location>
        <begin position="43"/>
        <end position="63"/>
    </location>
</feature>
<organism evidence="4 5">
    <name type="scientific">Bacillus weihaiensis</name>
    <dbReference type="NCBI Taxonomy" id="1547283"/>
    <lineage>
        <taxon>Bacteria</taxon>
        <taxon>Bacillati</taxon>
        <taxon>Bacillota</taxon>
        <taxon>Bacilli</taxon>
        <taxon>Bacillales</taxon>
        <taxon>Bacillaceae</taxon>
        <taxon>Bacillus</taxon>
    </lineage>
</organism>